<dbReference type="Gene3D" id="2.40.250.10">
    <property type="entry name" value="Core binding factor, beta subunit"/>
    <property type="match status" value="1"/>
</dbReference>
<dbReference type="GO" id="GO:0003713">
    <property type="term" value="F:transcription coactivator activity"/>
    <property type="evidence" value="ECO:0007669"/>
    <property type="project" value="InterPro"/>
</dbReference>
<dbReference type="GO" id="GO:0005634">
    <property type="term" value="C:nucleus"/>
    <property type="evidence" value="ECO:0007669"/>
    <property type="project" value="InterPro"/>
</dbReference>
<dbReference type="Pfam" id="PF02312">
    <property type="entry name" value="CBF_beta"/>
    <property type="match status" value="1"/>
</dbReference>
<organism evidence="1 2">
    <name type="scientific">Heterorhabditis bacteriophora</name>
    <name type="common">Entomopathogenic nematode worm</name>
    <dbReference type="NCBI Taxonomy" id="37862"/>
    <lineage>
        <taxon>Eukaryota</taxon>
        <taxon>Metazoa</taxon>
        <taxon>Ecdysozoa</taxon>
        <taxon>Nematoda</taxon>
        <taxon>Chromadorea</taxon>
        <taxon>Rhabditida</taxon>
        <taxon>Rhabditina</taxon>
        <taxon>Rhabditomorpha</taxon>
        <taxon>Strongyloidea</taxon>
        <taxon>Heterorhabditidae</taxon>
        <taxon>Heterorhabditis</taxon>
    </lineage>
</organism>
<evidence type="ECO:0000313" key="2">
    <source>
        <dbReference type="WBParaSite" id="Hba_17053"/>
    </source>
</evidence>
<protein>
    <submittedName>
        <fullName evidence="2">Peptide chain release factor 3</fullName>
    </submittedName>
</protein>
<dbReference type="InterPro" id="IPR036552">
    <property type="entry name" value="CBF_bsu_sf"/>
</dbReference>
<dbReference type="Proteomes" id="UP000095283">
    <property type="component" value="Unplaced"/>
</dbReference>
<reference evidence="2" key="1">
    <citation type="submission" date="2016-11" db="UniProtKB">
        <authorList>
            <consortium name="WormBaseParasite"/>
        </authorList>
    </citation>
    <scope>IDENTIFICATION</scope>
</reference>
<dbReference type="InterPro" id="IPR003417">
    <property type="entry name" value="CBF_beta"/>
</dbReference>
<name>A0A1I7XHR8_HETBA</name>
<dbReference type="SUPFAM" id="SSF50723">
    <property type="entry name" value="Core binding factor beta, CBF"/>
    <property type="match status" value="1"/>
</dbReference>
<keyword evidence="1" id="KW-1185">Reference proteome</keyword>
<evidence type="ECO:0000313" key="1">
    <source>
        <dbReference type="Proteomes" id="UP000095283"/>
    </source>
</evidence>
<dbReference type="WBParaSite" id="Hba_17053">
    <property type="protein sequence ID" value="Hba_17053"/>
    <property type="gene ID" value="Hba_17053"/>
</dbReference>
<proteinExistence type="predicted"/>
<sequence>MLAMVPEQRTTFRNDEFISQMAQFSNVRFTPFEHAPMDERRQHFKEALGHRRIALVDLESEPFIFNGVMVRATGYMSAWNQDSGPEWLTADQLMHLKGMGLP</sequence>
<dbReference type="AlphaFoldDB" id="A0A1I7XHR8"/>
<accession>A0A1I7XHR8</accession>